<evidence type="ECO:0000256" key="1">
    <source>
        <dbReference type="ARBA" id="ARBA00022679"/>
    </source>
</evidence>
<keyword evidence="4" id="KW-1185">Reference proteome</keyword>
<evidence type="ECO:0000313" key="4">
    <source>
        <dbReference type="Proteomes" id="UP000189674"/>
    </source>
</evidence>
<dbReference type="GO" id="GO:0016765">
    <property type="term" value="F:transferase activity, transferring alkyl or aryl (other than methyl) groups"/>
    <property type="evidence" value="ECO:0007669"/>
    <property type="project" value="InterPro"/>
</dbReference>
<reference evidence="4" key="1">
    <citation type="submission" date="2017-02" db="EMBL/GenBank/DDBJ databases">
        <title>Comparative genomics and description of representatives of a novel lineage of planctomycetes thriving in anoxic sediments.</title>
        <authorList>
            <person name="Spring S."/>
            <person name="Bunk B."/>
            <person name="Sproer C."/>
        </authorList>
    </citation>
    <scope>NUCLEOTIDE SEQUENCE [LARGE SCALE GENOMIC DNA]</scope>
    <source>
        <strain evidence="4">ST-NAGAB-D1</strain>
    </source>
</reference>
<keyword evidence="2" id="KW-0819">tRNA processing</keyword>
<dbReference type="GO" id="GO:0032259">
    <property type="term" value="P:methylation"/>
    <property type="evidence" value="ECO:0007669"/>
    <property type="project" value="UniProtKB-KW"/>
</dbReference>
<dbReference type="EC" id="2.1.1.-" evidence="3"/>
<organism evidence="3 4">
    <name type="scientific">Anaerohalosphaera lusitana</name>
    <dbReference type="NCBI Taxonomy" id="1936003"/>
    <lineage>
        <taxon>Bacteria</taxon>
        <taxon>Pseudomonadati</taxon>
        <taxon>Planctomycetota</taxon>
        <taxon>Phycisphaerae</taxon>
        <taxon>Sedimentisphaerales</taxon>
        <taxon>Anaerohalosphaeraceae</taxon>
        <taxon>Anaerohalosphaera</taxon>
    </lineage>
</organism>
<dbReference type="GO" id="GO:0008168">
    <property type="term" value="F:methyltransferase activity"/>
    <property type="evidence" value="ECO:0007669"/>
    <property type="project" value="UniProtKB-KW"/>
</dbReference>
<dbReference type="NCBIfam" id="TIGR00452">
    <property type="entry name" value="tRNA 5-methoxyuridine(34)/uridine 5-oxyacetic acid(34) synthase CmoB"/>
    <property type="match status" value="1"/>
</dbReference>
<protein>
    <submittedName>
        <fullName evidence="3">tRNA (Mo5U34)-methyltransferase</fullName>
        <ecNumber evidence="3">2.1.1.-</ecNumber>
    </submittedName>
</protein>
<name>A0A1U9NP91_9BACT</name>
<dbReference type="Pfam" id="PF08003">
    <property type="entry name" value="Methyltransf_9"/>
    <property type="match status" value="1"/>
</dbReference>
<dbReference type="NCBIfam" id="NF011650">
    <property type="entry name" value="PRK15068.1"/>
    <property type="match status" value="1"/>
</dbReference>
<evidence type="ECO:0000256" key="2">
    <source>
        <dbReference type="ARBA" id="ARBA00022694"/>
    </source>
</evidence>
<dbReference type="RefSeq" id="WP_205847915.1">
    <property type="nucleotide sequence ID" value="NZ_CP019791.1"/>
</dbReference>
<dbReference type="InterPro" id="IPR029063">
    <property type="entry name" value="SAM-dependent_MTases_sf"/>
</dbReference>
<gene>
    <name evidence="3" type="primary">cmoB</name>
    <name evidence="3" type="ORF">STSP2_02929</name>
</gene>
<dbReference type="STRING" id="1936003.STSP2_02929"/>
<proteinExistence type="inferred from homology"/>
<accession>A0A1U9NP91</accession>
<sequence>MTDMLSYFDNFFDHLRTVDAELSDRLRSITADICENISHGDLDRWLGAVESMPNITPSTIDLGSNALRIGKHDDCDDTDLDILRQNLMTLHPWRKGPFSVFGIDIETEWRSDLKWDRVKDAIEPLEGKLVLDVGSGNGYFGFRMIDAGARAVVSIDPFLLFVIQFLALNRFAKCERTAVLPLGIEDVPTDKPSYDAVFSMGVLYHRRDPIAHLRELHNLTLPGGEVILETLVIDEPGEAILEPKGRYAKMRNVWAIPSPRLAAEWMTQAGLHDVRIIDVTRTTAEEQRPTEWMAFESLPNYLDPNDSSKTIEGYPAPARGVLIGRKR</sequence>
<evidence type="ECO:0000313" key="3">
    <source>
        <dbReference type="EMBL" id="AQT69733.1"/>
    </source>
</evidence>
<dbReference type="CDD" id="cd02440">
    <property type="entry name" value="AdoMet_MTases"/>
    <property type="match status" value="1"/>
</dbReference>
<dbReference type="Proteomes" id="UP000189674">
    <property type="component" value="Chromosome"/>
</dbReference>
<dbReference type="KEGG" id="alus:STSP2_02929"/>
<dbReference type="GO" id="GO:0002098">
    <property type="term" value="P:tRNA wobble uridine modification"/>
    <property type="evidence" value="ECO:0007669"/>
    <property type="project" value="InterPro"/>
</dbReference>
<dbReference type="SUPFAM" id="SSF53335">
    <property type="entry name" value="S-adenosyl-L-methionine-dependent methyltransferases"/>
    <property type="match status" value="1"/>
</dbReference>
<dbReference type="Gene3D" id="3.40.50.150">
    <property type="entry name" value="Vaccinia Virus protein VP39"/>
    <property type="match status" value="1"/>
</dbReference>
<dbReference type="InterPro" id="IPR027555">
    <property type="entry name" value="Mo5U34_MeTrfas-like"/>
</dbReference>
<dbReference type="EMBL" id="CP019791">
    <property type="protein sequence ID" value="AQT69733.1"/>
    <property type="molecule type" value="Genomic_DNA"/>
</dbReference>
<keyword evidence="3" id="KW-0489">Methyltransferase</keyword>
<dbReference type="AlphaFoldDB" id="A0A1U9NP91"/>
<dbReference type="InterPro" id="IPR010017">
    <property type="entry name" value="CmoB"/>
</dbReference>
<dbReference type="HAMAP" id="MF_01590">
    <property type="entry name" value="tRNA_carboxymethyltr_CmoB"/>
    <property type="match status" value="1"/>
</dbReference>
<keyword evidence="1 3" id="KW-0808">Transferase</keyword>